<dbReference type="FunFam" id="3.40.50.720:FF:000075">
    <property type="entry name" value="Mannitol-1-phosphate 5-dehydrogenase"/>
    <property type="match status" value="1"/>
</dbReference>
<dbReference type="Proteomes" id="UP000254649">
    <property type="component" value="Unassembled WGS sequence"/>
</dbReference>
<gene>
    <name evidence="6 9" type="primary">mtlD</name>
    <name evidence="9" type="ORF">NCTC10801_00729</name>
</gene>
<dbReference type="PRINTS" id="PR00084">
    <property type="entry name" value="MTLDHDRGNASE"/>
</dbReference>
<dbReference type="InterPro" id="IPR023028">
    <property type="entry name" value="Mannitol_1_phos_5_DH"/>
</dbReference>
<accession>A0A380TQ05</accession>
<dbReference type="Pfam" id="PF01232">
    <property type="entry name" value="Mannitol_dh"/>
    <property type="match status" value="1"/>
</dbReference>
<evidence type="ECO:0000256" key="5">
    <source>
        <dbReference type="ARBA" id="ARBA00023027"/>
    </source>
</evidence>
<dbReference type="EMBL" id="UFRQ01000003">
    <property type="protein sequence ID" value="SUT88981.1"/>
    <property type="molecule type" value="Genomic_DNA"/>
</dbReference>
<dbReference type="SUPFAM" id="SSF48179">
    <property type="entry name" value="6-phosphogluconate dehydrogenase C-terminal domain-like"/>
    <property type="match status" value="1"/>
</dbReference>
<keyword evidence="5 6" id="KW-0520">NAD</keyword>
<dbReference type="NCBIfam" id="NF002650">
    <property type="entry name" value="PRK02318.2-2"/>
    <property type="match status" value="1"/>
</dbReference>
<dbReference type="Gene3D" id="1.10.1040.10">
    <property type="entry name" value="N-(1-d-carboxylethyl)-l-norvaline Dehydrogenase, domain 2"/>
    <property type="match status" value="1"/>
</dbReference>
<dbReference type="GO" id="GO:0008926">
    <property type="term" value="F:mannitol-1-phosphate 5-dehydrogenase activity"/>
    <property type="evidence" value="ECO:0007669"/>
    <property type="project" value="UniProtKB-UniRule"/>
</dbReference>
<name>A0A380TQ05_9PAST</name>
<dbReference type="Gene3D" id="3.40.50.720">
    <property type="entry name" value="NAD(P)-binding Rossmann-like Domain"/>
    <property type="match status" value="1"/>
</dbReference>
<reference evidence="9 10" key="1">
    <citation type="submission" date="2018-06" db="EMBL/GenBank/DDBJ databases">
        <authorList>
            <consortium name="Pathogen Informatics"/>
            <person name="Doyle S."/>
        </authorList>
    </citation>
    <scope>NUCLEOTIDE SEQUENCE [LARGE SCALE GENOMIC DNA]</scope>
    <source>
        <strain evidence="9 10">NCTC10801</strain>
    </source>
</reference>
<dbReference type="EC" id="1.1.1.17" evidence="2 6"/>
<proteinExistence type="inferred from homology"/>
<dbReference type="NCBIfam" id="NF002647">
    <property type="entry name" value="PRK02318.1-3"/>
    <property type="match status" value="1"/>
</dbReference>
<evidence type="ECO:0000256" key="3">
    <source>
        <dbReference type="ARBA" id="ARBA00016219"/>
    </source>
</evidence>
<dbReference type="InterPro" id="IPR036291">
    <property type="entry name" value="NAD(P)-bd_dom_sf"/>
</dbReference>
<dbReference type="InterPro" id="IPR013328">
    <property type="entry name" value="6PGD_dom2"/>
</dbReference>
<dbReference type="InterPro" id="IPR000669">
    <property type="entry name" value="Mannitol_DH"/>
</dbReference>
<dbReference type="FunFam" id="1.10.1040.10:FF:000009">
    <property type="entry name" value="Mannitol-1-phosphate 5-dehydrogenase"/>
    <property type="match status" value="1"/>
</dbReference>
<dbReference type="InterPro" id="IPR013118">
    <property type="entry name" value="Mannitol_DH_C"/>
</dbReference>
<dbReference type="SUPFAM" id="SSF51735">
    <property type="entry name" value="NAD(P)-binding Rossmann-fold domains"/>
    <property type="match status" value="1"/>
</dbReference>
<protein>
    <recommendedName>
        <fullName evidence="3 6">Mannitol-1-phosphate 5-dehydrogenase</fullName>
        <ecNumber evidence="2 6">1.1.1.17</ecNumber>
    </recommendedName>
</protein>
<keyword evidence="10" id="KW-1185">Reference proteome</keyword>
<dbReference type="GO" id="GO:0005829">
    <property type="term" value="C:cytosol"/>
    <property type="evidence" value="ECO:0007669"/>
    <property type="project" value="TreeGrafter"/>
</dbReference>
<evidence type="ECO:0000256" key="6">
    <source>
        <dbReference type="HAMAP-Rule" id="MF_00196"/>
    </source>
</evidence>
<evidence type="ECO:0000256" key="1">
    <source>
        <dbReference type="ARBA" id="ARBA00006541"/>
    </source>
</evidence>
<feature type="domain" description="Mannitol dehydrogenase C-terminal" evidence="8">
    <location>
        <begin position="206"/>
        <end position="380"/>
    </location>
</feature>
<feature type="binding site" evidence="6">
    <location>
        <begin position="3"/>
        <end position="14"/>
    </location>
    <ligand>
        <name>NAD(+)</name>
        <dbReference type="ChEBI" id="CHEBI:57540"/>
    </ligand>
</feature>
<sequence>MKALHFGAGNIGRGFIGKLLADSNVEVIFADVNESVINLLKTNRTYGVKIVGDSVNTVEQVKNVTGVNSKDEAAIIALFNEVDLVTTAVGPNVLKIIASTVAKALESRLASGNTKPLNIIACENMVRGTTFLKEQVFTHLNQAIKDQVETLIGFVDSAVDRIVPPVQPDENAPLLVTVEEFSEWIVDKTQFKGEIPAIKGMEQTDNLMAFVERKLFTLNTGHAVTSYYGKSKGYQFVKESIEDADVKAFVKSVMQESGAVLIKRYGFDPQAHAAYIEKILKRFANPYLVDDVDRVGREPLRKLSYNDRLIKPLRGTLEYGLPNDNLVRAIATALKYRNENDPQAIELAQSLADNGVVATVKKYTELQDNSVIERIAAAYNA</sequence>
<evidence type="ECO:0000259" key="8">
    <source>
        <dbReference type="Pfam" id="PF08125"/>
    </source>
</evidence>
<dbReference type="InterPro" id="IPR008927">
    <property type="entry name" value="6-PGluconate_DH-like_C_sf"/>
</dbReference>
<dbReference type="NCBIfam" id="NF002652">
    <property type="entry name" value="PRK02318.2-5"/>
    <property type="match status" value="1"/>
</dbReference>
<dbReference type="GO" id="GO:0019592">
    <property type="term" value="P:mannitol catabolic process"/>
    <property type="evidence" value="ECO:0007669"/>
    <property type="project" value="TreeGrafter"/>
</dbReference>
<evidence type="ECO:0000256" key="2">
    <source>
        <dbReference type="ARBA" id="ARBA00012939"/>
    </source>
</evidence>
<dbReference type="InterPro" id="IPR023027">
    <property type="entry name" value="Mannitol_DH_CS"/>
</dbReference>
<keyword evidence="4 6" id="KW-0560">Oxidoreductase</keyword>
<evidence type="ECO:0000313" key="9">
    <source>
        <dbReference type="EMBL" id="SUT88981.1"/>
    </source>
</evidence>
<dbReference type="NCBIfam" id="NF002646">
    <property type="entry name" value="PRK02318.1-2"/>
    <property type="match status" value="1"/>
</dbReference>
<dbReference type="InterPro" id="IPR013131">
    <property type="entry name" value="Mannitol_DH_N"/>
</dbReference>
<evidence type="ECO:0000259" key="7">
    <source>
        <dbReference type="Pfam" id="PF01232"/>
    </source>
</evidence>
<dbReference type="PROSITE" id="PS00974">
    <property type="entry name" value="MANNITOL_DHGENASE"/>
    <property type="match status" value="1"/>
</dbReference>
<organism evidence="9 10">
    <name type="scientific">[Actinobacillus] rossii</name>
    <dbReference type="NCBI Taxonomy" id="123820"/>
    <lineage>
        <taxon>Bacteria</taxon>
        <taxon>Pseudomonadati</taxon>
        <taxon>Pseudomonadota</taxon>
        <taxon>Gammaproteobacteria</taxon>
        <taxon>Pasteurellales</taxon>
        <taxon>Pasteurellaceae</taxon>
    </lineage>
</organism>
<dbReference type="Pfam" id="PF08125">
    <property type="entry name" value="Mannitol_dh_C"/>
    <property type="match status" value="1"/>
</dbReference>
<dbReference type="HAMAP" id="MF_00196">
    <property type="entry name" value="Mannitol_dehydrog"/>
    <property type="match status" value="1"/>
</dbReference>
<dbReference type="AlphaFoldDB" id="A0A380TQ05"/>
<evidence type="ECO:0000313" key="10">
    <source>
        <dbReference type="Proteomes" id="UP000254649"/>
    </source>
</evidence>
<comment type="similarity">
    <text evidence="1 6">Belongs to the mannitol dehydrogenase family.</text>
</comment>
<feature type="domain" description="Mannitol dehydrogenase N-terminal" evidence="7">
    <location>
        <begin position="1"/>
        <end position="199"/>
    </location>
</feature>
<comment type="catalytic activity">
    <reaction evidence="6">
        <text>D-mannitol 1-phosphate + NAD(+) = beta-D-fructose 6-phosphate + NADH + H(+)</text>
        <dbReference type="Rhea" id="RHEA:19661"/>
        <dbReference type="ChEBI" id="CHEBI:15378"/>
        <dbReference type="ChEBI" id="CHEBI:57540"/>
        <dbReference type="ChEBI" id="CHEBI:57634"/>
        <dbReference type="ChEBI" id="CHEBI:57945"/>
        <dbReference type="ChEBI" id="CHEBI:61381"/>
        <dbReference type="EC" id="1.1.1.17"/>
    </reaction>
</comment>
<evidence type="ECO:0000256" key="4">
    <source>
        <dbReference type="ARBA" id="ARBA00023002"/>
    </source>
</evidence>
<dbReference type="PANTHER" id="PTHR30524">
    <property type="entry name" value="MANNITOL-1-PHOSPHATE 5-DEHYDROGENASE"/>
    <property type="match status" value="1"/>
</dbReference>
<dbReference type="OrthoDB" id="271711at2"/>
<dbReference type="PANTHER" id="PTHR30524:SF0">
    <property type="entry name" value="ALTRONATE OXIDOREDUCTASE-RELATED"/>
    <property type="match status" value="1"/>
</dbReference>